<dbReference type="RefSeq" id="WP_191736841.1">
    <property type="nucleotide sequence ID" value="NZ_JACYFS010000003.1"/>
</dbReference>
<evidence type="ECO:0000313" key="2">
    <source>
        <dbReference type="Proteomes" id="UP000637299"/>
    </source>
</evidence>
<comment type="caution">
    <text evidence="1">The sequence shown here is derived from an EMBL/GenBank/DDBJ whole genome shotgun (WGS) entry which is preliminary data.</text>
</comment>
<evidence type="ECO:0000313" key="1">
    <source>
        <dbReference type="EMBL" id="MBD8082862.1"/>
    </source>
</evidence>
<keyword evidence="2" id="KW-1185">Reference proteome</keyword>
<proteinExistence type="predicted"/>
<sequence>MSENLGYGLRSLDVAFGHGLDDSINGECSGCRILKQADCYMRAEGFLRVLF</sequence>
<dbReference type="Proteomes" id="UP000637299">
    <property type="component" value="Unassembled WGS sequence"/>
</dbReference>
<name>A0ABR8ZC47_9FLAO</name>
<reference evidence="1 2" key="1">
    <citation type="submission" date="2020-09" db="EMBL/GenBank/DDBJ databases">
        <title>Genome seq and assembly of Chryseobacterium sp.</title>
        <authorList>
            <person name="Chhetri G."/>
        </authorList>
    </citation>
    <scope>NUCLEOTIDE SEQUENCE [LARGE SCALE GENOMIC DNA]</scope>
    <source>
        <strain evidence="1 2">GCR10</strain>
    </source>
</reference>
<dbReference type="EMBL" id="JACYFS010000003">
    <property type="protein sequence ID" value="MBD8082862.1"/>
    <property type="molecule type" value="Genomic_DNA"/>
</dbReference>
<accession>A0ABR8ZC47</accession>
<gene>
    <name evidence="1" type="ORF">IC610_10585</name>
</gene>
<organism evidence="1 2">
    <name type="scientific">Chryseobacterium caseinilyticum</name>
    <dbReference type="NCBI Taxonomy" id="2771428"/>
    <lineage>
        <taxon>Bacteria</taxon>
        <taxon>Pseudomonadati</taxon>
        <taxon>Bacteroidota</taxon>
        <taxon>Flavobacteriia</taxon>
        <taxon>Flavobacteriales</taxon>
        <taxon>Weeksellaceae</taxon>
        <taxon>Chryseobacterium group</taxon>
        <taxon>Chryseobacterium</taxon>
    </lineage>
</organism>
<protein>
    <submittedName>
        <fullName evidence="1">Uncharacterized protein</fullName>
    </submittedName>
</protein>